<keyword evidence="2" id="KW-1185">Reference proteome</keyword>
<name>A0A8H7UPY5_9FUNG</name>
<dbReference type="OrthoDB" id="2282972at2759"/>
<reference evidence="1" key="1">
    <citation type="submission" date="2020-12" db="EMBL/GenBank/DDBJ databases">
        <title>Metabolic potential, ecology and presence of endohyphal bacteria is reflected in genomic diversity of Mucoromycotina.</title>
        <authorList>
            <person name="Muszewska A."/>
            <person name="Okrasinska A."/>
            <person name="Steczkiewicz K."/>
            <person name="Drgas O."/>
            <person name="Orlowska M."/>
            <person name="Perlinska-Lenart U."/>
            <person name="Aleksandrzak-Piekarczyk T."/>
            <person name="Szatraj K."/>
            <person name="Zielenkiewicz U."/>
            <person name="Pilsyk S."/>
            <person name="Malc E."/>
            <person name="Mieczkowski P."/>
            <person name="Kruszewska J.S."/>
            <person name="Biernat P."/>
            <person name="Pawlowska J."/>
        </authorList>
    </citation>
    <scope>NUCLEOTIDE SEQUENCE</scope>
    <source>
        <strain evidence="1">CBS 226.32</strain>
    </source>
</reference>
<proteinExistence type="predicted"/>
<evidence type="ECO:0000313" key="2">
    <source>
        <dbReference type="Proteomes" id="UP000650833"/>
    </source>
</evidence>
<comment type="caution">
    <text evidence="1">The sequence shown here is derived from an EMBL/GenBank/DDBJ whole genome shotgun (WGS) entry which is preliminary data.</text>
</comment>
<dbReference type="EMBL" id="JAEPRC010001196">
    <property type="protein sequence ID" value="KAG2189772.1"/>
    <property type="molecule type" value="Genomic_DNA"/>
</dbReference>
<protein>
    <submittedName>
        <fullName evidence="1">Uncharacterized protein</fullName>
    </submittedName>
</protein>
<gene>
    <name evidence="1" type="ORF">INT46_006025</name>
</gene>
<accession>A0A8H7UPY5</accession>
<dbReference type="Proteomes" id="UP000650833">
    <property type="component" value="Unassembled WGS sequence"/>
</dbReference>
<dbReference type="AlphaFoldDB" id="A0A8H7UPY5"/>
<sequence length="405" mass="46407">MLQKFINNIQLTLNLKQWYLKITILNYRRYCTAEQDDVEMADGGETQIHSSLSLDNGEIAAEDDIANANDLPEYTTEDDIVSDADQEPINSVFQDDAHDPAWVYNYRSMQDIGPNSYNTSKLISMELYDLGMIQRNLQEPLSTMKIMSLGDIISELLANPITRQDLEYRHNYDNREEDELSGKIADVFDGEIYKTLKDRQMFRNTYDQCIAIYNDGFVTDKLGSRLFTIVHVILLNQPPNKRYKDENMLQIAILPDPKKPASFNSFVSVILAEIQSLLTVNIRHDCDTLVLGCRFCYCRGIHPDNQSLRMYFVDSDAELSILEDSVKADPNKGYCGRSLITKVSTFAGPTSYVYNDMNGLARGVSSELFEMFTVDLLSSNNKLYYTYPNGDFEVENYPFLYLNQN</sequence>
<organism evidence="1 2">
    <name type="scientific">Mucor plumbeus</name>
    <dbReference type="NCBI Taxonomy" id="97098"/>
    <lineage>
        <taxon>Eukaryota</taxon>
        <taxon>Fungi</taxon>
        <taxon>Fungi incertae sedis</taxon>
        <taxon>Mucoromycota</taxon>
        <taxon>Mucoromycotina</taxon>
        <taxon>Mucoromycetes</taxon>
        <taxon>Mucorales</taxon>
        <taxon>Mucorineae</taxon>
        <taxon>Mucoraceae</taxon>
        <taxon>Mucor</taxon>
    </lineage>
</organism>
<evidence type="ECO:0000313" key="1">
    <source>
        <dbReference type="EMBL" id="KAG2189772.1"/>
    </source>
</evidence>